<dbReference type="KEGG" id="ome:OLMES_1804"/>
<evidence type="ECO:0000256" key="1">
    <source>
        <dbReference type="SAM" id="Phobius"/>
    </source>
</evidence>
<evidence type="ECO:0000313" key="3">
    <source>
        <dbReference type="Proteomes" id="UP000196027"/>
    </source>
</evidence>
<organism evidence="2 3">
    <name type="scientific">Oleiphilus messinensis</name>
    <dbReference type="NCBI Taxonomy" id="141451"/>
    <lineage>
        <taxon>Bacteria</taxon>
        <taxon>Pseudomonadati</taxon>
        <taxon>Pseudomonadota</taxon>
        <taxon>Gammaproteobacteria</taxon>
        <taxon>Oceanospirillales</taxon>
        <taxon>Oleiphilaceae</taxon>
        <taxon>Oleiphilus</taxon>
    </lineage>
</organism>
<protein>
    <submittedName>
        <fullName evidence="2">DNA-binding cold-shock protein</fullName>
    </submittedName>
</protein>
<keyword evidence="1" id="KW-0812">Transmembrane</keyword>
<keyword evidence="1" id="KW-0472">Membrane</keyword>
<evidence type="ECO:0000313" key="2">
    <source>
        <dbReference type="EMBL" id="ARU55878.1"/>
    </source>
</evidence>
<dbReference type="GO" id="GO:0003677">
    <property type="term" value="F:DNA binding"/>
    <property type="evidence" value="ECO:0007669"/>
    <property type="project" value="UniProtKB-KW"/>
</dbReference>
<name>A0A1Y0I5W0_9GAMM</name>
<reference evidence="2 3" key="1">
    <citation type="submission" date="2017-05" db="EMBL/GenBank/DDBJ databases">
        <title>Genomic insights into alkan degradation activity of Oleiphilus messinensis.</title>
        <authorList>
            <person name="Kozyavkin S.A."/>
            <person name="Slesarev A.I."/>
            <person name="Golyshin P.N."/>
            <person name="Korzhenkov A."/>
            <person name="Golyshina O.N."/>
            <person name="Toshchakov S.V."/>
        </authorList>
    </citation>
    <scope>NUCLEOTIDE SEQUENCE [LARGE SCALE GENOMIC DNA]</scope>
    <source>
        <strain evidence="2 3">ME102</strain>
    </source>
</reference>
<keyword evidence="2" id="KW-0238">DNA-binding</keyword>
<dbReference type="InterPro" id="IPR010718">
    <property type="entry name" value="DUF1294"/>
</dbReference>
<feature type="transmembrane region" description="Helical" evidence="1">
    <location>
        <begin position="69"/>
        <end position="89"/>
    </location>
</feature>
<accession>A0A1Y0I5W0</accession>
<dbReference type="Proteomes" id="UP000196027">
    <property type="component" value="Chromosome"/>
</dbReference>
<keyword evidence="3" id="KW-1185">Reference proteome</keyword>
<proteinExistence type="predicted"/>
<feature type="transmembrane region" description="Helical" evidence="1">
    <location>
        <begin position="6"/>
        <end position="24"/>
    </location>
</feature>
<dbReference type="AlphaFoldDB" id="A0A1Y0I5W0"/>
<sequence length="135" mass="15188">MLGFTPPLIGIIFLFVSLIAYLQYAKDKKAAKNGTWRVSENTLHLLGLFCGWPGALIAQQKFRHKTKKVSFRVVFWLTVIANIGGFVWLHSHDGNVQLRKGMSEIESYVAKQIDEKNISVVINLLTSFHGDGSVR</sequence>
<dbReference type="EMBL" id="CP021425">
    <property type="protein sequence ID" value="ARU55878.1"/>
    <property type="molecule type" value="Genomic_DNA"/>
</dbReference>
<dbReference type="Pfam" id="PF06961">
    <property type="entry name" value="DUF1294"/>
    <property type="match status" value="1"/>
</dbReference>
<gene>
    <name evidence="2" type="ORF">OLMES_1804</name>
</gene>
<keyword evidence="1" id="KW-1133">Transmembrane helix</keyword>